<dbReference type="OrthoDB" id="2283785at2759"/>
<reference evidence="2 3" key="1">
    <citation type="journal article" date="2014" name="Proc. Natl. Acad. Sci. U.S.A.">
        <title>Trajectory and genomic determinants of fungal-pathogen speciation and host adaptation.</title>
        <authorList>
            <person name="Hu X."/>
            <person name="Xiao G."/>
            <person name="Zheng P."/>
            <person name="Shang Y."/>
            <person name="Su Y."/>
            <person name="Zhang X."/>
            <person name="Liu X."/>
            <person name="Zhan S."/>
            <person name="St Leger R.J."/>
            <person name="Wang C."/>
        </authorList>
    </citation>
    <scope>NUCLEOTIDE SEQUENCE [LARGE SCALE GENOMIC DNA]</scope>
    <source>
        <strain evidence="2 3">ARSEF 1941</strain>
    </source>
</reference>
<protein>
    <submittedName>
        <fullName evidence="2">Arrestin (Or S-antigen)</fullName>
    </submittedName>
</protein>
<dbReference type="PANTHER" id="PTHR31904">
    <property type="entry name" value="BYPASS OF STOP CODON PROTEIN 5-RELATED"/>
    <property type="match status" value="1"/>
</dbReference>
<organism evidence="2 3">
    <name type="scientific">Metarhizium album (strain ARSEF 1941)</name>
    <dbReference type="NCBI Taxonomy" id="1081103"/>
    <lineage>
        <taxon>Eukaryota</taxon>
        <taxon>Fungi</taxon>
        <taxon>Dikarya</taxon>
        <taxon>Ascomycota</taxon>
        <taxon>Pezizomycotina</taxon>
        <taxon>Sordariomycetes</taxon>
        <taxon>Hypocreomycetidae</taxon>
        <taxon>Hypocreales</taxon>
        <taxon>Clavicipitaceae</taxon>
        <taxon>Metarhizium</taxon>
    </lineage>
</organism>
<dbReference type="Gene3D" id="2.60.40.640">
    <property type="match status" value="1"/>
</dbReference>
<dbReference type="PANTHER" id="PTHR31904:SF1">
    <property type="entry name" value="BYPASS OF STOP CODON PROTEIN 5-RELATED"/>
    <property type="match status" value="1"/>
</dbReference>
<dbReference type="Proteomes" id="UP000030816">
    <property type="component" value="Unassembled WGS sequence"/>
</dbReference>
<feature type="compositionally biased region" description="Basic and acidic residues" evidence="1">
    <location>
        <begin position="355"/>
        <end position="370"/>
    </location>
</feature>
<dbReference type="STRING" id="1081103.A0A0B2WVY6"/>
<feature type="region of interest" description="Disordered" evidence="1">
    <location>
        <begin position="328"/>
        <end position="371"/>
    </location>
</feature>
<evidence type="ECO:0000256" key="1">
    <source>
        <dbReference type="SAM" id="MobiDB-lite"/>
    </source>
</evidence>
<dbReference type="AlphaFoldDB" id="A0A0B2WVY6"/>
<dbReference type="GeneID" id="63739092"/>
<sequence length="473" mass="51776">MSAQVADNNCPGGCSCSRLRVEIEIKRHYTYKVYTPGSLICGHVAIHTPSDLVLHDIDIAFIGSAATRNFVQPDPVCATKPFMKLSMPIDSASFPAGHVFKAGSVYTVPFHFVVPAQLLASSCRHRCSNAAVRERHLRLPPSMGFSPGNDQSPDEASIVYSIIATGTRYLSEPPVPVRLFEAYRTIRILPTSPEDAPLDIAADNGRYVLSKTQCLWRTFFAGREGTLTASASQPKAVMLSADETAASRSLVRLTLTFTPASSDNATPPRVKAVSAKMITTTFFDVSPLGRLPSIETWARSEDAPFQHSTSYKLFDEQVEGLLVWTEDADETAETPEPELQRRRASYPVDSGRAPNRRETLTRRRTSEHQGSRPAACFTSAIDIRFSIPGDRSISFLPSFDSCLISRAYCLRLAVSLGAAHSSLVLKLPLQIGVQGAVPETLRAGAADDESERNRTRHMAAARYNVLPEYSVVL</sequence>
<name>A0A0B2WVY6_METAS</name>
<accession>A0A0B2WVY6</accession>
<gene>
    <name evidence="2" type="ORF">MAM_04637</name>
</gene>
<keyword evidence="3" id="KW-1185">Reference proteome</keyword>
<evidence type="ECO:0000313" key="3">
    <source>
        <dbReference type="Proteomes" id="UP000030816"/>
    </source>
</evidence>
<dbReference type="HOGENOM" id="CLU_032323_1_0_1"/>
<dbReference type="EMBL" id="AZHE01000010">
    <property type="protein sequence ID" value="KHN97622.1"/>
    <property type="molecule type" value="Genomic_DNA"/>
</dbReference>
<comment type="caution">
    <text evidence="2">The sequence shown here is derived from an EMBL/GenBank/DDBJ whole genome shotgun (WGS) entry which is preliminary data.</text>
</comment>
<evidence type="ECO:0000313" key="2">
    <source>
        <dbReference type="EMBL" id="KHN97622.1"/>
    </source>
</evidence>
<proteinExistence type="predicted"/>
<dbReference type="InterPro" id="IPR014752">
    <property type="entry name" value="Arrestin-like_C"/>
</dbReference>
<dbReference type="RefSeq" id="XP_040678688.1">
    <property type="nucleotide sequence ID" value="XM_040823435.1"/>
</dbReference>
<dbReference type="InterPro" id="IPR039634">
    <property type="entry name" value="Bul1-like"/>
</dbReference>